<accession>A0A6J4V1Z5</accession>
<dbReference type="AlphaFoldDB" id="A0A6J4V1Z5"/>
<dbReference type="EMBL" id="CADCWG010000209">
    <property type="protein sequence ID" value="CAA9566196.1"/>
    <property type="molecule type" value="Genomic_DNA"/>
</dbReference>
<sequence length="55" mass="5261">MGVEVGVRLMAAADPAKNAKRQRGGAAGPTVARCAGSAAPDGPRSGAEARPAGSS</sequence>
<feature type="region of interest" description="Disordered" evidence="1">
    <location>
        <begin position="13"/>
        <end position="55"/>
    </location>
</feature>
<proteinExistence type="predicted"/>
<evidence type="ECO:0000256" key="1">
    <source>
        <dbReference type="SAM" id="MobiDB-lite"/>
    </source>
</evidence>
<organism evidence="2">
    <name type="scientific">uncultured Thermomicrobiales bacterium</name>
    <dbReference type="NCBI Taxonomy" id="1645740"/>
    <lineage>
        <taxon>Bacteria</taxon>
        <taxon>Pseudomonadati</taxon>
        <taxon>Thermomicrobiota</taxon>
        <taxon>Thermomicrobia</taxon>
        <taxon>Thermomicrobiales</taxon>
        <taxon>environmental samples</taxon>
    </lineage>
</organism>
<gene>
    <name evidence="2" type="ORF">AVDCRST_MAG49-3074</name>
</gene>
<reference evidence="2" key="1">
    <citation type="submission" date="2020-02" db="EMBL/GenBank/DDBJ databases">
        <authorList>
            <person name="Meier V. D."/>
        </authorList>
    </citation>
    <scope>NUCLEOTIDE SEQUENCE</scope>
    <source>
        <strain evidence="2">AVDCRST_MAG49</strain>
    </source>
</reference>
<evidence type="ECO:0000313" key="2">
    <source>
        <dbReference type="EMBL" id="CAA9566196.1"/>
    </source>
</evidence>
<name>A0A6J4V1Z5_9BACT</name>
<protein>
    <submittedName>
        <fullName evidence="2">Uncharacterized protein</fullName>
    </submittedName>
</protein>